<evidence type="ECO:0000313" key="3">
    <source>
        <dbReference type="Proteomes" id="UP000054321"/>
    </source>
</evidence>
<sequence length="345" mass="37856">MRDLEYLNSLENLTGKTAVVTGGSQGIGLQTTILLGCLGATVYICALDGELDRAGVESAREEVSQHTARSGGSVHFHKLDLSSIESSRSSAHSLKKKISQNSADGDVGRLDIVVCNAAIAFSPQSILSPDGYERTFAVNCLGHFVFVTSLMDIIDSTARVYGDARITFTSSRGYTDAKKLDYKALTSPIPDDGTSLLHLKGAFQRYLDSKLAVLYLAKALDQDIWVKSSESIFVNVCHPGQVPNTALGEHQQPLVRPWLASMIKSTLRVFMKNTTRDAARTQVFLSASSQIREKKVHGEYWAPTWSRSQKYTGTGKEELSTALAKDEKEWQLLWNFCQDAVSKVP</sequence>
<evidence type="ECO:0000256" key="1">
    <source>
        <dbReference type="ARBA" id="ARBA00023002"/>
    </source>
</evidence>
<organism evidence="2 3">
    <name type="scientific">Oidiodendron maius (strain Zn)</name>
    <dbReference type="NCBI Taxonomy" id="913774"/>
    <lineage>
        <taxon>Eukaryota</taxon>
        <taxon>Fungi</taxon>
        <taxon>Dikarya</taxon>
        <taxon>Ascomycota</taxon>
        <taxon>Pezizomycotina</taxon>
        <taxon>Leotiomycetes</taxon>
        <taxon>Leotiomycetes incertae sedis</taxon>
        <taxon>Myxotrichaceae</taxon>
        <taxon>Oidiodendron</taxon>
    </lineage>
</organism>
<name>A0A0C3GQ15_OIDMZ</name>
<dbReference type="OrthoDB" id="191139at2759"/>
<keyword evidence="3" id="KW-1185">Reference proteome</keyword>
<keyword evidence="1" id="KW-0560">Oxidoreductase</keyword>
<dbReference type="Proteomes" id="UP000054321">
    <property type="component" value="Unassembled WGS sequence"/>
</dbReference>
<reference evidence="3" key="2">
    <citation type="submission" date="2015-01" db="EMBL/GenBank/DDBJ databases">
        <title>Evolutionary Origins and Diversification of the Mycorrhizal Mutualists.</title>
        <authorList>
            <consortium name="DOE Joint Genome Institute"/>
            <consortium name="Mycorrhizal Genomics Consortium"/>
            <person name="Kohler A."/>
            <person name="Kuo A."/>
            <person name="Nagy L.G."/>
            <person name="Floudas D."/>
            <person name="Copeland A."/>
            <person name="Barry K.W."/>
            <person name="Cichocki N."/>
            <person name="Veneault-Fourrey C."/>
            <person name="LaButti K."/>
            <person name="Lindquist E.A."/>
            <person name="Lipzen A."/>
            <person name="Lundell T."/>
            <person name="Morin E."/>
            <person name="Murat C."/>
            <person name="Riley R."/>
            <person name="Ohm R."/>
            <person name="Sun H."/>
            <person name="Tunlid A."/>
            <person name="Henrissat B."/>
            <person name="Grigoriev I.V."/>
            <person name="Hibbett D.S."/>
            <person name="Martin F."/>
        </authorList>
    </citation>
    <scope>NUCLEOTIDE SEQUENCE [LARGE SCALE GENOMIC DNA]</scope>
    <source>
        <strain evidence="3">Zn</strain>
    </source>
</reference>
<gene>
    <name evidence="2" type="ORF">OIDMADRAFT_208101</name>
</gene>
<dbReference type="AlphaFoldDB" id="A0A0C3GQ15"/>
<dbReference type="GO" id="GO:0016491">
    <property type="term" value="F:oxidoreductase activity"/>
    <property type="evidence" value="ECO:0007669"/>
    <property type="project" value="UniProtKB-KW"/>
</dbReference>
<accession>A0A0C3GQ15</accession>
<dbReference type="STRING" id="913774.A0A0C3GQ15"/>
<evidence type="ECO:0008006" key="4">
    <source>
        <dbReference type="Google" id="ProtNLM"/>
    </source>
</evidence>
<dbReference type="EMBL" id="KN832895">
    <property type="protein sequence ID" value="KIM93494.1"/>
    <property type="molecule type" value="Genomic_DNA"/>
</dbReference>
<evidence type="ECO:0000313" key="2">
    <source>
        <dbReference type="EMBL" id="KIM93494.1"/>
    </source>
</evidence>
<dbReference type="InParanoid" id="A0A0C3GQ15"/>
<dbReference type="Pfam" id="PF00106">
    <property type="entry name" value="adh_short"/>
    <property type="match status" value="1"/>
</dbReference>
<reference evidence="2 3" key="1">
    <citation type="submission" date="2014-04" db="EMBL/GenBank/DDBJ databases">
        <authorList>
            <consortium name="DOE Joint Genome Institute"/>
            <person name="Kuo A."/>
            <person name="Martino E."/>
            <person name="Perotto S."/>
            <person name="Kohler A."/>
            <person name="Nagy L.G."/>
            <person name="Floudas D."/>
            <person name="Copeland A."/>
            <person name="Barry K.W."/>
            <person name="Cichocki N."/>
            <person name="Veneault-Fourrey C."/>
            <person name="LaButti K."/>
            <person name="Lindquist E.A."/>
            <person name="Lipzen A."/>
            <person name="Lundell T."/>
            <person name="Morin E."/>
            <person name="Murat C."/>
            <person name="Sun H."/>
            <person name="Tunlid A."/>
            <person name="Henrissat B."/>
            <person name="Grigoriev I.V."/>
            <person name="Hibbett D.S."/>
            <person name="Martin F."/>
            <person name="Nordberg H.P."/>
            <person name="Cantor M.N."/>
            <person name="Hua S.X."/>
        </authorList>
    </citation>
    <scope>NUCLEOTIDE SEQUENCE [LARGE SCALE GENOMIC DNA]</scope>
    <source>
        <strain evidence="2 3">Zn</strain>
    </source>
</reference>
<dbReference type="PRINTS" id="PR00081">
    <property type="entry name" value="GDHRDH"/>
</dbReference>
<dbReference type="HOGENOM" id="CLU_010194_44_6_1"/>
<dbReference type="Gene3D" id="3.40.50.720">
    <property type="entry name" value="NAD(P)-binding Rossmann-like Domain"/>
    <property type="match status" value="1"/>
</dbReference>
<dbReference type="SUPFAM" id="SSF51735">
    <property type="entry name" value="NAD(P)-binding Rossmann-fold domains"/>
    <property type="match status" value="1"/>
</dbReference>
<proteinExistence type="predicted"/>
<dbReference type="PANTHER" id="PTHR43157:SF31">
    <property type="entry name" value="PHOSPHATIDYLINOSITOL-GLYCAN BIOSYNTHESIS CLASS F PROTEIN"/>
    <property type="match status" value="1"/>
</dbReference>
<dbReference type="PANTHER" id="PTHR43157">
    <property type="entry name" value="PHOSPHATIDYLINOSITOL-GLYCAN BIOSYNTHESIS CLASS F PROTEIN-RELATED"/>
    <property type="match status" value="1"/>
</dbReference>
<protein>
    <recommendedName>
        <fullName evidence="4">Ketoreductase (KR) domain-containing protein</fullName>
    </recommendedName>
</protein>
<dbReference type="InterPro" id="IPR002347">
    <property type="entry name" value="SDR_fam"/>
</dbReference>
<dbReference type="InterPro" id="IPR036291">
    <property type="entry name" value="NAD(P)-bd_dom_sf"/>
</dbReference>